<dbReference type="InterPro" id="IPR036390">
    <property type="entry name" value="WH_DNA-bd_sf"/>
</dbReference>
<reference evidence="4 5" key="1">
    <citation type="submission" date="2023-06" db="EMBL/GenBank/DDBJ databases">
        <title>Paenibacillus polygonum sp. nov., an endophytic bacterium, isolated from Polygonum lapathifolium L. in Nanji Wetland National Nature Reserve, South of Poyang Lake, Jiangxi Province, China.</title>
        <authorList>
            <person name="Yu Z."/>
        </authorList>
    </citation>
    <scope>NUCLEOTIDE SEQUENCE [LARGE SCALE GENOMIC DNA]</scope>
    <source>
        <strain evidence="4 5">C31</strain>
    </source>
</reference>
<dbReference type="GO" id="GO:0003677">
    <property type="term" value="F:DNA binding"/>
    <property type="evidence" value="ECO:0007669"/>
    <property type="project" value="UniProtKB-KW"/>
</dbReference>
<keyword evidence="1" id="KW-0805">Transcription regulation</keyword>
<sequence>MKKIFAQERHKLILDKLAQQRSVTIKELASSLNVSEATLRTDLTKLEQQNLLRRTHGGAILVDPNELDTSFSTRQMKNKDEKVAIAKAAVKTILNNQCIMLDASSTALELAHQLKDSPYRLTVVTSGLKVAMELNDSPQITVILLGGIVKQGSCSLEGTLGAEILNKIHVDQLFTSSNGFSEEAGFTDFSVYEVELKKRMVKAATKTTVLLDHTKIDRNSIAAFAEITDIDTFITDQPVSDKYVELFKKHHIELIVTD</sequence>
<gene>
    <name evidence="4" type="ORF">QPK24_04465</name>
</gene>
<dbReference type="PRINTS" id="PR00037">
    <property type="entry name" value="HTHLACR"/>
</dbReference>
<dbReference type="InterPro" id="IPR014036">
    <property type="entry name" value="DeoR-like_C"/>
</dbReference>
<dbReference type="EMBL" id="CP127162">
    <property type="protein sequence ID" value="WIV19976.1"/>
    <property type="molecule type" value="Genomic_DNA"/>
</dbReference>
<evidence type="ECO:0000313" key="4">
    <source>
        <dbReference type="EMBL" id="WIV19976.1"/>
    </source>
</evidence>
<proteinExistence type="predicted"/>
<keyword evidence="2" id="KW-0804">Transcription</keyword>
<dbReference type="SMART" id="SM01134">
    <property type="entry name" value="DeoRC"/>
    <property type="match status" value="1"/>
</dbReference>
<dbReference type="InterPro" id="IPR001034">
    <property type="entry name" value="DeoR_HTH"/>
</dbReference>
<evidence type="ECO:0000256" key="1">
    <source>
        <dbReference type="ARBA" id="ARBA00023015"/>
    </source>
</evidence>
<dbReference type="RefSeq" id="WP_285746486.1">
    <property type="nucleotide sequence ID" value="NZ_CP127162.1"/>
</dbReference>
<feature type="domain" description="HTH deoR-type" evidence="3">
    <location>
        <begin position="6"/>
        <end position="61"/>
    </location>
</feature>
<dbReference type="Proteomes" id="UP001236415">
    <property type="component" value="Chromosome"/>
</dbReference>
<evidence type="ECO:0000256" key="2">
    <source>
        <dbReference type="ARBA" id="ARBA00023163"/>
    </source>
</evidence>
<dbReference type="Gene3D" id="1.10.10.10">
    <property type="entry name" value="Winged helix-like DNA-binding domain superfamily/Winged helix DNA-binding domain"/>
    <property type="match status" value="1"/>
</dbReference>
<dbReference type="InterPro" id="IPR036388">
    <property type="entry name" value="WH-like_DNA-bd_sf"/>
</dbReference>
<keyword evidence="4" id="KW-0238">DNA-binding</keyword>
<dbReference type="SMART" id="SM00420">
    <property type="entry name" value="HTH_DEOR"/>
    <property type="match status" value="1"/>
</dbReference>
<dbReference type="SUPFAM" id="SSF46785">
    <property type="entry name" value="Winged helix' DNA-binding domain"/>
    <property type="match status" value="1"/>
</dbReference>
<dbReference type="Pfam" id="PF00455">
    <property type="entry name" value="DeoRC"/>
    <property type="match status" value="1"/>
</dbReference>
<accession>A0ABY8X922</accession>
<organism evidence="4 5">
    <name type="scientific">Paenibacillus polygoni</name>
    <dbReference type="NCBI Taxonomy" id="3050112"/>
    <lineage>
        <taxon>Bacteria</taxon>
        <taxon>Bacillati</taxon>
        <taxon>Bacillota</taxon>
        <taxon>Bacilli</taxon>
        <taxon>Bacillales</taxon>
        <taxon>Paenibacillaceae</taxon>
        <taxon>Paenibacillus</taxon>
    </lineage>
</organism>
<dbReference type="PROSITE" id="PS51000">
    <property type="entry name" value="HTH_DEOR_2"/>
    <property type="match status" value="1"/>
</dbReference>
<dbReference type="InterPro" id="IPR050313">
    <property type="entry name" value="Carb_Metab_HTH_regulators"/>
</dbReference>
<evidence type="ECO:0000313" key="5">
    <source>
        <dbReference type="Proteomes" id="UP001236415"/>
    </source>
</evidence>
<dbReference type="PANTHER" id="PTHR30363:SF44">
    <property type="entry name" value="AGA OPERON TRANSCRIPTIONAL REPRESSOR-RELATED"/>
    <property type="match status" value="1"/>
</dbReference>
<protein>
    <submittedName>
        <fullName evidence="4">DeoR/GlpR family DNA-binding transcription regulator</fullName>
    </submittedName>
</protein>
<keyword evidence="5" id="KW-1185">Reference proteome</keyword>
<name>A0ABY8X922_9BACL</name>
<dbReference type="SUPFAM" id="SSF100950">
    <property type="entry name" value="NagB/RpiA/CoA transferase-like"/>
    <property type="match status" value="1"/>
</dbReference>
<dbReference type="PANTHER" id="PTHR30363">
    <property type="entry name" value="HTH-TYPE TRANSCRIPTIONAL REGULATOR SRLR-RELATED"/>
    <property type="match status" value="1"/>
</dbReference>
<dbReference type="Pfam" id="PF08220">
    <property type="entry name" value="HTH_DeoR"/>
    <property type="match status" value="1"/>
</dbReference>
<dbReference type="InterPro" id="IPR037171">
    <property type="entry name" value="NagB/RpiA_transferase-like"/>
</dbReference>
<evidence type="ECO:0000259" key="3">
    <source>
        <dbReference type="PROSITE" id="PS51000"/>
    </source>
</evidence>